<dbReference type="EMBL" id="CAJNOQ010002354">
    <property type="protein sequence ID" value="CAF0953777.1"/>
    <property type="molecule type" value="Genomic_DNA"/>
</dbReference>
<comment type="caution">
    <text evidence="2">The sequence shown here is derived from an EMBL/GenBank/DDBJ whole genome shotgun (WGS) entry which is preliminary data.</text>
</comment>
<evidence type="ECO:0000313" key="3">
    <source>
        <dbReference type="EMBL" id="CAF1144918.1"/>
    </source>
</evidence>
<dbReference type="Proteomes" id="UP000677228">
    <property type="component" value="Unassembled WGS sequence"/>
</dbReference>
<dbReference type="EMBL" id="CAJOBA010028359">
    <property type="protein sequence ID" value="CAF3945259.1"/>
    <property type="molecule type" value="Genomic_DNA"/>
</dbReference>
<dbReference type="Proteomes" id="UP000682733">
    <property type="component" value="Unassembled WGS sequence"/>
</dbReference>
<gene>
    <name evidence="2" type="ORF">GPM918_LOCUS11387</name>
    <name evidence="3" type="ORF">OVA965_LOCUS21312</name>
    <name evidence="4" type="ORF">SRO942_LOCUS11389</name>
    <name evidence="5" type="ORF">TMI583_LOCUS21937</name>
</gene>
<evidence type="ECO:0000256" key="1">
    <source>
        <dbReference type="SAM" id="SignalP"/>
    </source>
</evidence>
<evidence type="ECO:0000313" key="6">
    <source>
        <dbReference type="Proteomes" id="UP000663829"/>
    </source>
</evidence>
<evidence type="ECO:0000313" key="4">
    <source>
        <dbReference type="EMBL" id="CAF3729173.1"/>
    </source>
</evidence>
<dbReference type="Proteomes" id="UP000681722">
    <property type="component" value="Unassembled WGS sequence"/>
</dbReference>
<name>A0A814DC46_9BILA</name>
<proteinExistence type="predicted"/>
<dbReference type="AlphaFoldDB" id="A0A814DC46"/>
<dbReference type="EMBL" id="CAJNOK010011647">
    <property type="protein sequence ID" value="CAF1144918.1"/>
    <property type="molecule type" value="Genomic_DNA"/>
</dbReference>
<reference evidence="2" key="1">
    <citation type="submission" date="2021-02" db="EMBL/GenBank/DDBJ databases">
        <authorList>
            <person name="Nowell W R."/>
        </authorList>
    </citation>
    <scope>NUCLEOTIDE SEQUENCE</scope>
</reference>
<sequence>MMKLIICSIGLLLLISFTSGYDTDMDELGDKSLELELRSILNHLSDNSNEDEERSILSGTVDLRLKHIFLTLLLFQT</sequence>
<dbReference type="EMBL" id="CAJOBC010002354">
    <property type="protein sequence ID" value="CAF3729173.1"/>
    <property type="molecule type" value="Genomic_DNA"/>
</dbReference>
<keyword evidence="6" id="KW-1185">Reference proteome</keyword>
<evidence type="ECO:0000313" key="2">
    <source>
        <dbReference type="EMBL" id="CAF0953777.1"/>
    </source>
</evidence>
<organism evidence="2 6">
    <name type="scientific">Didymodactylos carnosus</name>
    <dbReference type="NCBI Taxonomy" id="1234261"/>
    <lineage>
        <taxon>Eukaryota</taxon>
        <taxon>Metazoa</taxon>
        <taxon>Spiralia</taxon>
        <taxon>Gnathifera</taxon>
        <taxon>Rotifera</taxon>
        <taxon>Eurotatoria</taxon>
        <taxon>Bdelloidea</taxon>
        <taxon>Philodinida</taxon>
        <taxon>Philodinidae</taxon>
        <taxon>Didymodactylos</taxon>
    </lineage>
</organism>
<keyword evidence="1" id="KW-0732">Signal</keyword>
<accession>A0A814DC46</accession>
<protein>
    <submittedName>
        <fullName evidence="2">Uncharacterized protein</fullName>
    </submittedName>
</protein>
<evidence type="ECO:0000313" key="5">
    <source>
        <dbReference type="EMBL" id="CAF3945259.1"/>
    </source>
</evidence>
<dbReference type="Proteomes" id="UP000663829">
    <property type="component" value="Unassembled WGS sequence"/>
</dbReference>
<feature type="signal peptide" evidence="1">
    <location>
        <begin position="1"/>
        <end position="20"/>
    </location>
</feature>
<feature type="chain" id="PRO_5036409953" evidence="1">
    <location>
        <begin position="21"/>
        <end position="77"/>
    </location>
</feature>